<organism evidence="2 3">
    <name type="scientific">Thlaspi arvense</name>
    <name type="common">Field penny-cress</name>
    <dbReference type="NCBI Taxonomy" id="13288"/>
    <lineage>
        <taxon>Eukaryota</taxon>
        <taxon>Viridiplantae</taxon>
        <taxon>Streptophyta</taxon>
        <taxon>Embryophyta</taxon>
        <taxon>Tracheophyta</taxon>
        <taxon>Spermatophyta</taxon>
        <taxon>Magnoliopsida</taxon>
        <taxon>eudicotyledons</taxon>
        <taxon>Gunneridae</taxon>
        <taxon>Pentapetalae</taxon>
        <taxon>rosids</taxon>
        <taxon>malvids</taxon>
        <taxon>Brassicales</taxon>
        <taxon>Brassicaceae</taxon>
        <taxon>Thlaspideae</taxon>
        <taxon>Thlaspi</taxon>
    </lineage>
</organism>
<reference evidence="2 3" key="1">
    <citation type="submission" date="2022-03" db="EMBL/GenBank/DDBJ databases">
        <authorList>
            <person name="Nunn A."/>
            <person name="Chopra R."/>
            <person name="Nunn A."/>
            <person name="Contreras Garrido A."/>
        </authorList>
    </citation>
    <scope>NUCLEOTIDE SEQUENCE [LARGE SCALE GENOMIC DNA]</scope>
</reference>
<evidence type="ECO:0000259" key="1">
    <source>
        <dbReference type="Pfam" id="PF03478"/>
    </source>
</evidence>
<dbReference type="Pfam" id="PF03478">
    <property type="entry name" value="Beta-prop_KIB1-4"/>
    <property type="match status" value="1"/>
</dbReference>
<feature type="non-terminal residue" evidence="2">
    <location>
        <position position="430"/>
    </location>
</feature>
<dbReference type="InterPro" id="IPR051304">
    <property type="entry name" value="SCF_F-box_domain"/>
</dbReference>
<dbReference type="EMBL" id="OU466860">
    <property type="protein sequence ID" value="CAH2061191.1"/>
    <property type="molecule type" value="Genomic_DNA"/>
</dbReference>
<dbReference type="AlphaFoldDB" id="A0AAU9SDX5"/>
<feature type="domain" description="KIB1-4 beta-propeller" evidence="1">
    <location>
        <begin position="141"/>
        <end position="380"/>
    </location>
</feature>
<protein>
    <recommendedName>
        <fullName evidence="1">KIB1-4 beta-propeller domain-containing protein</fullName>
    </recommendedName>
</protein>
<dbReference type="Proteomes" id="UP000836841">
    <property type="component" value="Chromosome 4"/>
</dbReference>
<gene>
    <name evidence="2" type="ORF">TAV2_LOCUS13450</name>
</gene>
<evidence type="ECO:0000313" key="3">
    <source>
        <dbReference type="Proteomes" id="UP000836841"/>
    </source>
</evidence>
<dbReference type="PANTHER" id="PTHR47123:SF17">
    <property type="entry name" value="F-BOX DOMAIN-CONTAINING PROTEIN"/>
    <property type="match status" value="1"/>
</dbReference>
<accession>A0AAU9SDX5</accession>
<proteinExistence type="predicted"/>
<dbReference type="PANTHER" id="PTHR47123">
    <property type="entry name" value="F-BOX PROTEIN SKIP23"/>
    <property type="match status" value="1"/>
</dbReference>
<keyword evidence="3" id="KW-1185">Reference proteome</keyword>
<dbReference type="InterPro" id="IPR005174">
    <property type="entry name" value="KIB1-4_b-propeller"/>
</dbReference>
<name>A0AAU9SDX5_THLAR</name>
<evidence type="ECO:0000313" key="2">
    <source>
        <dbReference type="EMBL" id="CAH2061191.1"/>
    </source>
</evidence>
<sequence>IVKSKQSPNFPTEKKTSSTMLDCSLLPDSLSPSSSAKMAKPAMELLQLPEELLQIIKDKLKDSFDVIHARSVCCPWRSIFPFPSCLLRTSYSLPSIAAKFPRKSRGSCTVEKFPMFVFRVRSPDNALPSEFFMGGVGQDKSEDHMKLPSSSIQCSVKVKMGECDPTFMNILDCQILPLGYQYRMVGYDPDSFSSSYRGVAFLPLRGGEFIVLMAYSLDLFVLRSAQMRWVRLQRASEAQCKGLVAFRGKFYATFINGDIFVIDPYSREATPLMPTPLMPLQQPLMSSKYLFAIGDDELFLVEKFNPFPEAEGLDFSRLALRVSVLDEKAGEWVVVTDLRDRLFFIGHYGNVSCSGKELPDGCGLSKNSIVYTSFGGDVTYAYKYGVHTGREEDDLSFWRFFRENSVNFLNTYSVVILRVERETVDLTLDT</sequence>